<evidence type="ECO:0000313" key="7">
    <source>
        <dbReference type="Proteomes" id="UP000238220"/>
    </source>
</evidence>
<dbReference type="Pfam" id="PF00520">
    <property type="entry name" value="Ion_trans"/>
    <property type="match status" value="1"/>
</dbReference>
<evidence type="ECO:0000256" key="1">
    <source>
        <dbReference type="ARBA" id="ARBA00004141"/>
    </source>
</evidence>
<reference evidence="6 7" key="1">
    <citation type="submission" date="2018-02" db="EMBL/GenBank/DDBJ databases">
        <title>Genome sequencing of Solimonas sp. HR-BB.</title>
        <authorList>
            <person name="Lee Y."/>
            <person name="Jeon C.O."/>
        </authorList>
    </citation>
    <scope>NUCLEOTIDE SEQUENCE [LARGE SCALE GENOMIC DNA]</scope>
    <source>
        <strain evidence="6 7">HR-BB</strain>
    </source>
</reference>
<name>A0A2S5TFI2_9GAMM</name>
<dbReference type="InterPro" id="IPR005821">
    <property type="entry name" value="Ion_trans_dom"/>
</dbReference>
<sequence>MTDESTLPTPLQVARRIRPLDWVMLVLALLSIGLLSWETWGPVTEAQRQWILRTDYLICAIFAAEFLWRWREDGWKRGYLGRNWYEILGMIPISSPALRGFRLFRVIRILILLGRFGMAADRALGDEFTYRLVKRFKKAIVDSISGAVTVAVLDEVAAVMARGTYTRNISRALEENQSELRAMILEKLREDEQAGRLKRLPFYNDIVESVIDAAMRVIEQVLKDPRTDELVSDMLRENLTQLRTAIEQKDREEHR</sequence>
<dbReference type="OrthoDB" id="6717392at2"/>
<evidence type="ECO:0000256" key="2">
    <source>
        <dbReference type="ARBA" id="ARBA00022692"/>
    </source>
</evidence>
<dbReference type="SUPFAM" id="SSF81324">
    <property type="entry name" value="Voltage-gated potassium channels"/>
    <property type="match status" value="1"/>
</dbReference>
<keyword evidence="7" id="KW-1185">Reference proteome</keyword>
<dbReference type="GO" id="GO:0005216">
    <property type="term" value="F:monoatomic ion channel activity"/>
    <property type="evidence" value="ECO:0007669"/>
    <property type="project" value="InterPro"/>
</dbReference>
<protein>
    <recommendedName>
        <fullName evidence="5">Ion transport domain-containing protein</fullName>
    </recommendedName>
</protein>
<evidence type="ECO:0000256" key="3">
    <source>
        <dbReference type="ARBA" id="ARBA00022989"/>
    </source>
</evidence>
<dbReference type="Proteomes" id="UP000238220">
    <property type="component" value="Unassembled WGS sequence"/>
</dbReference>
<dbReference type="InterPro" id="IPR027359">
    <property type="entry name" value="Volt_channel_dom_sf"/>
</dbReference>
<dbReference type="Gene3D" id="1.20.120.350">
    <property type="entry name" value="Voltage-gated potassium channels. Chain C"/>
    <property type="match status" value="1"/>
</dbReference>
<evidence type="ECO:0000313" key="6">
    <source>
        <dbReference type="EMBL" id="PPE73692.1"/>
    </source>
</evidence>
<dbReference type="RefSeq" id="WP_104230753.1">
    <property type="nucleotide sequence ID" value="NZ_PSNW01000006.1"/>
</dbReference>
<keyword evidence="3" id="KW-1133">Transmembrane helix</keyword>
<proteinExistence type="predicted"/>
<gene>
    <name evidence="6" type="ORF">C3942_12930</name>
</gene>
<organism evidence="6 7">
    <name type="scientific">Solimonas fluminis</name>
    <dbReference type="NCBI Taxonomy" id="2086571"/>
    <lineage>
        <taxon>Bacteria</taxon>
        <taxon>Pseudomonadati</taxon>
        <taxon>Pseudomonadota</taxon>
        <taxon>Gammaproteobacteria</taxon>
        <taxon>Nevskiales</taxon>
        <taxon>Nevskiaceae</taxon>
        <taxon>Solimonas</taxon>
    </lineage>
</organism>
<keyword evidence="4" id="KW-0472">Membrane</keyword>
<feature type="domain" description="Ion transport" evidence="5">
    <location>
        <begin position="19"/>
        <end position="116"/>
    </location>
</feature>
<evidence type="ECO:0000256" key="4">
    <source>
        <dbReference type="ARBA" id="ARBA00023136"/>
    </source>
</evidence>
<dbReference type="EMBL" id="PSNW01000006">
    <property type="protein sequence ID" value="PPE73692.1"/>
    <property type="molecule type" value="Genomic_DNA"/>
</dbReference>
<comment type="subcellular location">
    <subcellularLocation>
        <location evidence="1">Membrane</location>
        <topology evidence="1">Multi-pass membrane protein</topology>
    </subcellularLocation>
</comment>
<accession>A0A2S5TFI2</accession>
<keyword evidence="2" id="KW-0812">Transmembrane</keyword>
<dbReference type="AlphaFoldDB" id="A0A2S5TFI2"/>
<comment type="caution">
    <text evidence="6">The sequence shown here is derived from an EMBL/GenBank/DDBJ whole genome shotgun (WGS) entry which is preliminary data.</text>
</comment>
<dbReference type="GO" id="GO:0016020">
    <property type="term" value="C:membrane"/>
    <property type="evidence" value="ECO:0007669"/>
    <property type="project" value="UniProtKB-SubCell"/>
</dbReference>
<evidence type="ECO:0000259" key="5">
    <source>
        <dbReference type="Pfam" id="PF00520"/>
    </source>
</evidence>